<evidence type="ECO:0000256" key="1">
    <source>
        <dbReference type="SAM" id="MobiDB-lite"/>
    </source>
</evidence>
<dbReference type="Proteomes" id="UP000002457">
    <property type="component" value="Chromosome"/>
</dbReference>
<proteinExistence type="predicted"/>
<dbReference type="HOGENOM" id="CLU_1352124_0_0_2"/>
<reference evidence="2 3" key="1">
    <citation type="journal article" date="2015" name="Genome Announc.">
        <title>Complete Genome Sequence of Methanosphaerula palustris E1-9CT, a Hydrogenotrophic Methanogen Isolated from a Minerotrophic Fen Peatland.</title>
        <authorList>
            <person name="Cadillo-Quiroz H."/>
            <person name="Browne P."/>
            <person name="Kyrpides N."/>
            <person name="Woyke T."/>
            <person name="Goodwin L."/>
            <person name="Detter C."/>
            <person name="Yavitt J.B."/>
            <person name="Zinder S.H."/>
        </authorList>
    </citation>
    <scope>NUCLEOTIDE SEQUENCE [LARGE SCALE GENOMIC DNA]</scope>
    <source>
        <strain evidence="3">ATCC BAA-1556 / DSM 19958 / E1-9c</strain>
    </source>
</reference>
<dbReference type="OrthoDB" id="107410at2157"/>
<gene>
    <name evidence="2" type="ordered locus">Mpal_0224</name>
</gene>
<sequence precursor="true">MARVLQQYKKSLTLLLILILAGLMMIAGCTSSNPSQTTTPVTTMTAGQSPTAAVGTTPTAAQSGTSGQAVDVKTLNALFPPAPAGWVTDQQPVGSTRLDQDNNAWTSSAATYVSTTNKETTASVTYQDTVGRQVGYKNIWNSFKDAETSDGYFKSTTIKGNPAWETHSIAGKTFGTWVSVNDRFMVYVSIQNGTKADYDAFINAIDFAGIAALK</sequence>
<dbReference type="eggNOG" id="arCOG09484">
    <property type="taxonomic scope" value="Archaea"/>
</dbReference>
<accession>B8GJ37</accession>
<dbReference type="PROSITE" id="PS51257">
    <property type="entry name" value="PROKAR_LIPOPROTEIN"/>
    <property type="match status" value="1"/>
</dbReference>
<dbReference type="EMBL" id="CP001338">
    <property type="protein sequence ID" value="ACL15610.1"/>
    <property type="molecule type" value="Genomic_DNA"/>
</dbReference>
<name>B8GJ37_METPE</name>
<organism evidence="2 3">
    <name type="scientific">Methanosphaerula palustris (strain ATCC BAA-1556 / DSM 19958 / E1-9c)</name>
    <dbReference type="NCBI Taxonomy" id="521011"/>
    <lineage>
        <taxon>Archaea</taxon>
        <taxon>Methanobacteriati</taxon>
        <taxon>Methanobacteriota</taxon>
        <taxon>Stenosarchaea group</taxon>
        <taxon>Methanomicrobia</taxon>
        <taxon>Methanomicrobiales</taxon>
        <taxon>Methanoregulaceae</taxon>
        <taxon>Methanosphaerula</taxon>
    </lineage>
</organism>
<feature type="region of interest" description="Disordered" evidence="1">
    <location>
        <begin position="34"/>
        <end position="64"/>
    </location>
</feature>
<evidence type="ECO:0000313" key="3">
    <source>
        <dbReference type="Proteomes" id="UP000002457"/>
    </source>
</evidence>
<keyword evidence="3" id="KW-1185">Reference proteome</keyword>
<dbReference type="KEGG" id="mpl:Mpal_0224"/>
<feature type="compositionally biased region" description="Low complexity" evidence="1">
    <location>
        <begin position="34"/>
        <end position="61"/>
    </location>
</feature>
<evidence type="ECO:0000313" key="2">
    <source>
        <dbReference type="EMBL" id="ACL15610.1"/>
    </source>
</evidence>
<protein>
    <submittedName>
        <fullName evidence="2">Uncharacterized protein</fullName>
    </submittedName>
</protein>
<dbReference type="AlphaFoldDB" id="B8GJ37"/>
<dbReference type="STRING" id="521011.Mpal_0224"/>